<protein>
    <submittedName>
        <fullName evidence="3">Arylesterase</fullName>
    </submittedName>
</protein>
<dbReference type="Pfam" id="PF13472">
    <property type="entry name" value="Lipase_GDSL_2"/>
    <property type="match status" value="1"/>
</dbReference>
<proteinExistence type="predicted"/>
<dbReference type="InterPro" id="IPR013830">
    <property type="entry name" value="SGNH_hydro"/>
</dbReference>
<keyword evidence="4" id="KW-1185">Reference proteome</keyword>
<accession>A0ABT5JP28</accession>
<organism evidence="3 4">
    <name type="scientific">Erythrobacter fulvus</name>
    <dbReference type="NCBI Taxonomy" id="2987523"/>
    <lineage>
        <taxon>Bacteria</taxon>
        <taxon>Pseudomonadati</taxon>
        <taxon>Pseudomonadota</taxon>
        <taxon>Alphaproteobacteria</taxon>
        <taxon>Sphingomonadales</taxon>
        <taxon>Erythrobacteraceae</taxon>
        <taxon>Erythrobacter/Porphyrobacter group</taxon>
        <taxon>Erythrobacter</taxon>
    </lineage>
</organism>
<dbReference type="RefSeq" id="WP_273677526.1">
    <property type="nucleotide sequence ID" value="NZ_JAQQXQ010000005.1"/>
</dbReference>
<gene>
    <name evidence="3" type="ORF">OIK40_07680</name>
</gene>
<feature type="compositionally biased region" description="Low complexity" evidence="1">
    <location>
        <begin position="38"/>
        <end position="51"/>
    </location>
</feature>
<dbReference type="PANTHER" id="PTHR30383">
    <property type="entry name" value="THIOESTERASE 1/PROTEASE 1/LYSOPHOSPHOLIPASE L1"/>
    <property type="match status" value="1"/>
</dbReference>
<dbReference type="InterPro" id="IPR051532">
    <property type="entry name" value="Ester_Hydrolysis_Enzymes"/>
</dbReference>
<evidence type="ECO:0000313" key="3">
    <source>
        <dbReference type="EMBL" id="MDC8754517.1"/>
    </source>
</evidence>
<reference evidence="3 4" key="1">
    <citation type="submission" date="2022-10" db="EMBL/GenBank/DDBJ databases">
        <title>Erythrobacter sp. sf7 Genome sequencing.</title>
        <authorList>
            <person name="Park S."/>
        </authorList>
    </citation>
    <scope>NUCLEOTIDE SEQUENCE [LARGE SCALE GENOMIC DNA]</scope>
    <source>
        <strain evidence="4">sf7</strain>
    </source>
</reference>
<evidence type="ECO:0000313" key="4">
    <source>
        <dbReference type="Proteomes" id="UP001216558"/>
    </source>
</evidence>
<dbReference type="Gene3D" id="3.40.50.1110">
    <property type="entry name" value="SGNH hydrolase"/>
    <property type="match status" value="1"/>
</dbReference>
<dbReference type="SUPFAM" id="SSF52266">
    <property type="entry name" value="SGNH hydrolase"/>
    <property type="match status" value="1"/>
</dbReference>
<name>A0ABT5JP28_9SPHN</name>
<feature type="domain" description="SGNH hydrolase-type esterase" evidence="2">
    <location>
        <begin position="70"/>
        <end position="231"/>
    </location>
</feature>
<comment type="caution">
    <text evidence="3">The sequence shown here is derived from an EMBL/GenBank/DDBJ whole genome shotgun (WGS) entry which is preliminary data.</text>
</comment>
<dbReference type="EMBL" id="JAQQXQ010000005">
    <property type="protein sequence ID" value="MDC8754517.1"/>
    <property type="molecule type" value="Genomic_DNA"/>
</dbReference>
<evidence type="ECO:0000259" key="2">
    <source>
        <dbReference type="Pfam" id="PF13472"/>
    </source>
</evidence>
<evidence type="ECO:0000256" key="1">
    <source>
        <dbReference type="SAM" id="MobiDB-lite"/>
    </source>
</evidence>
<dbReference type="PANTHER" id="PTHR30383:SF24">
    <property type="entry name" value="THIOESTERASE 1_PROTEASE 1_LYSOPHOSPHOLIPASE L1"/>
    <property type="match status" value="1"/>
</dbReference>
<feature type="region of interest" description="Disordered" evidence="1">
    <location>
        <begin position="38"/>
        <end position="63"/>
    </location>
</feature>
<dbReference type="Proteomes" id="UP001216558">
    <property type="component" value="Unassembled WGS sequence"/>
</dbReference>
<sequence>MQQGTVTEGSRMHGRGWSKMMVAGAALLALAACGDPAEEATAPPASGAALGAGEGPPPIPVMGPERRILAFGDSLFAGYGLEPEQSYPAQLEAALRAKGVNARIANAGVSGDTSAAGLMRLAFTLDAQGETPDLFILELGGNDLLRGLSPEETKANLGKMLDELKARGIPVLLMGMRAPPNYGPEYQAQFDALYRELAKEHGAALIPFWLEDIYRESDLFQDDRIHPTAEGIERLVASTLGEVEGALPPPGEG</sequence>
<dbReference type="InterPro" id="IPR036514">
    <property type="entry name" value="SGNH_hydro_sf"/>
</dbReference>
<dbReference type="CDD" id="cd01822">
    <property type="entry name" value="Lysophospholipase_L1_like"/>
    <property type="match status" value="1"/>
</dbReference>